<protein>
    <recommendedName>
        <fullName evidence="7">3-isopropylmalate dehydratase large subunit</fullName>
        <ecNumber evidence="7">4.2.1.33</ecNumber>
    </recommendedName>
    <alternativeName>
        <fullName evidence="7">Alpha-IPM isomerase</fullName>
        <shortName evidence="7">IPMI</shortName>
    </alternativeName>
    <alternativeName>
        <fullName evidence="7">Isopropylmalate isomerase</fullName>
    </alternativeName>
</protein>
<keyword evidence="10" id="KW-1185">Reference proteome</keyword>
<keyword evidence="3 7" id="KW-0408">Iron</keyword>
<dbReference type="InterPro" id="IPR006251">
    <property type="entry name" value="Homoacnase/IPMdehydase_lsu"/>
</dbReference>
<dbReference type="InterPro" id="IPR015931">
    <property type="entry name" value="Acnase/IPM_dHydase_lsu_aba_1/3"/>
</dbReference>
<feature type="binding site" evidence="7">
    <location>
        <position position="350"/>
    </location>
    <ligand>
        <name>[4Fe-4S] cluster</name>
        <dbReference type="ChEBI" id="CHEBI:49883"/>
    </ligand>
</feature>
<dbReference type="SUPFAM" id="SSF53732">
    <property type="entry name" value="Aconitase iron-sulfur domain"/>
    <property type="match status" value="1"/>
</dbReference>
<evidence type="ECO:0000256" key="2">
    <source>
        <dbReference type="ARBA" id="ARBA00022723"/>
    </source>
</evidence>
<keyword evidence="7" id="KW-0028">Amino-acid biosynthesis</keyword>
<evidence type="ECO:0000259" key="8">
    <source>
        <dbReference type="Pfam" id="PF00330"/>
    </source>
</evidence>
<evidence type="ECO:0000256" key="3">
    <source>
        <dbReference type="ARBA" id="ARBA00023004"/>
    </source>
</evidence>
<dbReference type="EC" id="4.2.1.33" evidence="7"/>
<comment type="subunit">
    <text evidence="7">Heterodimer of LeuC and LeuD.</text>
</comment>
<dbReference type="InterPro" id="IPR011826">
    <property type="entry name" value="HAcnase/IPMdehydase_lsu_prok"/>
</dbReference>
<comment type="function">
    <text evidence="7">Catalyzes the isomerization between 2-isopropylmalate and 3-isopropylmalate, via the formation of 2-isopropylmaleate.</text>
</comment>
<feature type="binding site" evidence="7">
    <location>
        <position position="290"/>
    </location>
    <ligand>
        <name>[4Fe-4S] cluster</name>
        <dbReference type="ChEBI" id="CHEBI:49883"/>
    </ligand>
</feature>
<name>A0ABT8GKN8_9BACL</name>
<feature type="domain" description="Aconitase/3-isopropylmalate dehydratase large subunit alpha/beta/alpha" evidence="8">
    <location>
        <begin position="277"/>
        <end position="401"/>
    </location>
</feature>
<keyword evidence="7" id="KW-0432">Leucine biosynthesis</keyword>
<dbReference type="RefSeq" id="WP_301136093.1">
    <property type="nucleotide sequence ID" value="NZ_JAUHTQ010000001.1"/>
</dbReference>
<gene>
    <name evidence="7" type="primary">leuC</name>
    <name evidence="9" type="ORF">QYB95_00390</name>
</gene>
<dbReference type="PANTHER" id="PTHR43822">
    <property type="entry name" value="HOMOACONITASE, MITOCHONDRIAL-RELATED"/>
    <property type="match status" value="1"/>
</dbReference>
<dbReference type="EMBL" id="JAUHTQ010000001">
    <property type="protein sequence ID" value="MDN4491980.1"/>
    <property type="molecule type" value="Genomic_DNA"/>
</dbReference>
<dbReference type="NCBIfam" id="TIGR02086">
    <property type="entry name" value="IPMI_arch"/>
    <property type="match status" value="1"/>
</dbReference>
<dbReference type="Gene3D" id="3.30.499.10">
    <property type="entry name" value="Aconitase, domain 3"/>
    <property type="match status" value="2"/>
</dbReference>
<dbReference type="PRINTS" id="PR00415">
    <property type="entry name" value="ACONITASE"/>
</dbReference>
<feature type="domain" description="Aconitase/3-isopropylmalate dehydratase large subunit alpha/beta/alpha" evidence="8">
    <location>
        <begin position="7"/>
        <end position="228"/>
    </location>
</feature>
<evidence type="ECO:0000256" key="7">
    <source>
        <dbReference type="HAMAP-Rule" id="MF_01027"/>
    </source>
</evidence>
<evidence type="ECO:0000256" key="6">
    <source>
        <dbReference type="ARBA" id="ARBA00023501"/>
    </source>
</evidence>
<dbReference type="PANTHER" id="PTHR43822:SF2">
    <property type="entry name" value="HOMOACONITASE, MITOCHONDRIAL"/>
    <property type="match status" value="1"/>
</dbReference>
<proteinExistence type="inferred from homology"/>
<feature type="binding site" evidence="7">
    <location>
        <position position="353"/>
    </location>
    <ligand>
        <name>[4Fe-4S] cluster</name>
        <dbReference type="ChEBI" id="CHEBI:49883"/>
    </ligand>
</feature>
<dbReference type="InterPro" id="IPR033941">
    <property type="entry name" value="IPMI_cat"/>
</dbReference>
<keyword evidence="2 7" id="KW-0479">Metal-binding</keyword>
<dbReference type="InterPro" id="IPR001030">
    <property type="entry name" value="Acoase/IPM_deHydtase_lsu_aba"/>
</dbReference>
<evidence type="ECO:0000256" key="4">
    <source>
        <dbReference type="ARBA" id="ARBA00023014"/>
    </source>
</evidence>
<dbReference type="NCBIfam" id="TIGR01343">
    <property type="entry name" value="hacA_fam"/>
    <property type="match status" value="1"/>
</dbReference>
<dbReference type="HAMAP" id="MF_01027">
    <property type="entry name" value="LeuC_type2"/>
    <property type="match status" value="1"/>
</dbReference>
<keyword evidence="5 7" id="KW-0456">Lyase</keyword>
<evidence type="ECO:0000256" key="1">
    <source>
        <dbReference type="ARBA" id="ARBA00022485"/>
    </source>
</evidence>
<comment type="caution">
    <text evidence="9">The sequence shown here is derived from an EMBL/GenBank/DDBJ whole genome shotgun (WGS) entry which is preliminary data.</text>
</comment>
<evidence type="ECO:0000313" key="9">
    <source>
        <dbReference type="EMBL" id="MDN4491980.1"/>
    </source>
</evidence>
<comment type="cofactor">
    <cofactor evidence="7">
        <name>[4Fe-4S] cluster</name>
        <dbReference type="ChEBI" id="CHEBI:49883"/>
    </cofactor>
    <text evidence="7">Binds 1 [4Fe-4S] cluster per subunit.</text>
</comment>
<dbReference type="Proteomes" id="UP001172743">
    <property type="component" value="Unassembled WGS sequence"/>
</dbReference>
<accession>A0ABT8GKN8</accession>
<keyword evidence="1 7" id="KW-0004">4Fe-4S</keyword>
<dbReference type="InterPro" id="IPR036008">
    <property type="entry name" value="Aconitase_4Fe-4S_dom"/>
</dbReference>
<comment type="catalytic activity">
    <reaction evidence="7">
        <text>(2R,3S)-3-isopropylmalate = (2S)-2-isopropylmalate</text>
        <dbReference type="Rhea" id="RHEA:32287"/>
        <dbReference type="ChEBI" id="CHEBI:1178"/>
        <dbReference type="ChEBI" id="CHEBI:35121"/>
        <dbReference type="EC" id="4.2.1.33"/>
    </reaction>
</comment>
<evidence type="ECO:0000313" key="10">
    <source>
        <dbReference type="Proteomes" id="UP001172743"/>
    </source>
</evidence>
<dbReference type="CDD" id="cd01583">
    <property type="entry name" value="IPMI"/>
    <property type="match status" value="1"/>
</dbReference>
<dbReference type="Pfam" id="PF00330">
    <property type="entry name" value="Aconitase"/>
    <property type="match status" value="2"/>
</dbReference>
<comment type="pathway">
    <text evidence="7">Amino-acid biosynthesis; L-leucine biosynthesis; L-leucine from 3-methyl-2-oxobutanoate: step 2/4.</text>
</comment>
<reference evidence="9" key="1">
    <citation type="submission" date="2023-07" db="EMBL/GenBank/DDBJ databases">
        <title>Ureibacillus sp. isolated from freshwater well.</title>
        <authorList>
            <person name="Kirdat K."/>
            <person name="Bhatt A."/>
            <person name="Teware R."/>
            <person name="Bhavsar Y."/>
            <person name="Yadav A."/>
        </authorList>
    </citation>
    <scope>NUCLEOTIDE SEQUENCE</scope>
    <source>
        <strain evidence="9">BA0131</strain>
    </source>
</reference>
<dbReference type="PROSITE" id="PS00450">
    <property type="entry name" value="ACONITASE_1"/>
    <property type="match status" value="1"/>
</dbReference>
<dbReference type="InterPro" id="IPR050067">
    <property type="entry name" value="IPM_dehydratase_rel_enz"/>
</dbReference>
<organism evidence="9 10">
    <name type="scientific">Ureibacillus aquaedulcis</name>
    <dbReference type="NCBI Taxonomy" id="3058421"/>
    <lineage>
        <taxon>Bacteria</taxon>
        <taxon>Bacillati</taxon>
        <taxon>Bacillota</taxon>
        <taxon>Bacilli</taxon>
        <taxon>Bacillales</taxon>
        <taxon>Caryophanaceae</taxon>
        <taxon>Ureibacillus</taxon>
    </lineage>
</organism>
<keyword evidence="4 7" id="KW-0411">Iron-sulfur</keyword>
<dbReference type="InterPro" id="IPR018136">
    <property type="entry name" value="Aconitase_4Fe-4S_BS"/>
</dbReference>
<comment type="similarity">
    <text evidence="7">Belongs to the aconitase/IPM isomerase family. LeuC type 2 subfamily.</text>
</comment>
<dbReference type="NCBIfam" id="NF001614">
    <property type="entry name" value="PRK00402.1"/>
    <property type="match status" value="1"/>
</dbReference>
<sequence length="416" mass="44189">MGQTIVEKIVSTHAGKCVHAGDLTVVDVDFLMASDTTAPLAINAFKNMGGQRIFDPTKMALVIDHASPAPNQRIASLHDLMREFANEQGIKLYDVGDGICHQLMIENRHARPGQLVLGADSHTCTYGAIGTFSTGVGSTDLAGAMLTGRTWLKVPETILIKINGSLPKGVSAKDLVLHVVGIIGIQGATYDAIEYTGTTMEDLSLDSRMTIASMSIEMGAKAGFIHTKGLSLPYEFEHVLPDSDATYKQIIDIDASTVTSQVAVPHSPDNVVSIENLNEIIIHQAFIGSCTNGRLEDLHAAAEILKDKRVHPNVRLIIAPASRKVFLDALQDGTVETLTKAGATFLPSGCGPCVGTHLGIPGNNEVIVSSTNRNFLGRMGNRNSDIYLGSPAFVAAAALRGKITNPQKLLEGVCGS</sequence>
<comment type="catalytic activity">
    <reaction evidence="6">
        <text>citrate = D-threo-isocitrate</text>
        <dbReference type="Rhea" id="RHEA:10336"/>
        <dbReference type="ChEBI" id="CHEBI:15562"/>
        <dbReference type="ChEBI" id="CHEBI:16947"/>
        <dbReference type="EC" id="4.2.1.3"/>
    </reaction>
</comment>
<keyword evidence="7" id="KW-0100">Branched-chain amino acid biosynthesis</keyword>
<evidence type="ECO:0000256" key="5">
    <source>
        <dbReference type="ARBA" id="ARBA00023239"/>
    </source>
</evidence>